<comment type="function">
    <text evidence="7">Regulatory DnaK co-chaperone. Direct interaction between DnaK and DjlA is needed for the induction of the wcaABCDE operon, involved in the synthesis of a colanic acid polysaccharide capsule, possibly through activation of the RcsB/RcsC phosphotransfer signaling pathway. The colanic acid capsule may help the bacterium survive conditions outside the host.</text>
</comment>
<dbReference type="InterPro" id="IPR029024">
    <property type="entry name" value="TerB-like"/>
</dbReference>
<name>A0A222FFJ5_9GAMM</name>
<dbReference type="EMBL" id="CP022530">
    <property type="protein sequence ID" value="ASP37402.1"/>
    <property type="molecule type" value="Genomic_DNA"/>
</dbReference>
<keyword evidence="3 7" id="KW-0812">Transmembrane</keyword>
<evidence type="ECO:0000313" key="9">
    <source>
        <dbReference type="EMBL" id="ASP37402.1"/>
    </source>
</evidence>
<reference evidence="9 10" key="1">
    <citation type="submission" date="2017-07" db="EMBL/GenBank/DDBJ databases">
        <title>Annotated genome sequence of Bacterioplanes sanyensis isolated from Red Sea.</title>
        <authorList>
            <person name="Rehman Z.U."/>
        </authorList>
    </citation>
    <scope>NUCLEOTIDE SEQUENCE [LARGE SCALE GENOMIC DNA]</scope>
    <source>
        <strain evidence="9 10">NV9</strain>
    </source>
</reference>
<dbReference type="NCBIfam" id="NF006948">
    <property type="entry name" value="PRK09430.1"/>
    <property type="match status" value="1"/>
</dbReference>
<dbReference type="AlphaFoldDB" id="A0A222FFJ5"/>
<dbReference type="CDD" id="cd06257">
    <property type="entry name" value="DnaJ"/>
    <property type="match status" value="1"/>
</dbReference>
<evidence type="ECO:0000259" key="8">
    <source>
        <dbReference type="PROSITE" id="PS50076"/>
    </source>
</evidence>
<dbReference type="Gene3D" id="1.10.3680.10">
    <property type="entry name" value="TerB-like"/>
    <property type="match status" value="1"/>
</dbReference>
<dbReference type="InterPro" id="IPR023749">
    <property type="entry name" value="DjlA"/>
</dbReference>
<evidence type="ECO:0000256" key="1">
    <source>
        <dbReference type="ARBA" id="ARBA00022475"/>
    </source>
</evidence>
<dbReference type="SUPFAM" id="SSF46565">
    <property type="entry name" value="Chaperone J-domain"/>
    <property type="match status" value="1"/>
</dbReference>
<dbReference type="PRINTS" id="PR00625">
    <property type="entry name" value="JDOMAIN"/>
</dbReference>
<evidence type="ECO:0000313" key="10">
    <source>
        <dbReference type="Proteomes" id="UP000202440"/>
    </source>
</evidence>
<evidence type="ECO:0000256" key="5">
    <source>
        <dbReference type="ARBA" id="ARBA00023136"/>
    </source>
</evidence>
<keyword evidence="6 7" id="KW-0143">Chaperone</keyword>
<dbReference type="GO" id="GO:0005886">
    <property type="term" value="C:plasma membrane"/>
    <property type="evidence" value="ECO:0007669"/>
    <property type="project" value="UniProtKB-SubCell"/>
</dbReference>
<keyword evidence="4 7" id="KW-1133">Transmembrane helix</keyword>
<gene>
    <name evidence="7" type="primary">djlA</name>
    <name evidence="9" type="ORF">CHH28_01315</name>
</gene>
<sequence>MIWAGKLTGAAVGLLTGGPVGAFIGGVAGHLFDRALGRALYGQLEAPAPRSGGTSRSGIQLIFFQATFRTMGRLAKVDGRVSEAEIAAATHVMDQMQLQGAQRQSAIECFNQGKQADFDLSDDLQALKQAIAQHSSLAQMFLEIQLSVAYADGKLSAAERKLFDRLCRALGVSAFQFEWIHSRVRAAMSSAGRQSGQRSAGQSLNKAYEILGVSKDVDDAALKQAYRRLMSQNHPDKLVAKGLPEEMLRLAKEKTQQIQDAYDHVRKARGQK</sequence>
<comment type="subunit">
    <text evidence="7">Homodimer.</text>
</comment>
<dbReference type="OrthoDB" id="9782583at2"/>
<keyword evidence="2 7" id="KW-0997">Cell inner membrane</keyword>
<dbReference type="HAMAP" id="MF_01153">
    <property type="entry name" value="DjlA"/>
    <property type="match status" value="1"/>
</dbReference>
<evidence type="ECO:0000256" key="7">
    <source>
        <dbReference type="HAMAP-Rule" id="MF_01153"/>
    </source>
</evidence>
<evidence type="ECO:0000256" key="3">
    <source>
        <dbReference type="ARBA" id="ARBA00022692"/>
    </source>
</evidence>
<dbReference type="InterPro" id="IPR007791">
    <property type="entry name" value="DjlA_N"/>
</dbReference>
<evidence type="ECO:0000256" key="6">
    <source>
        <dbReference type="ARBA" id="ARBA00023186"/>
    </source>
</evidence>
<comment type="subcellular location">
    <subcellularLocation>
        <location evidence="7">Cell inner membrane</location>
        <topology evidence="7">Single-pass type III membrane protein</topology>
    </subcellularLocation>
</comment>
<dbReference type="CDD" id="cd07316">
    <property type="entry name" value="terB_like_DjlA"/>
    <property type="match status" value="1"/>
</dbReference>
<dbReference type="PROSITE" id="PS50076">
    <property type="entry name" value="DNAJ_2"/>
    <property type="match status" value="1"/>
</dbReference>
<comment type="domain">
    <text evidence="7">The transmembrane domain is a dimerization domain.</text>
</comment>
<dbReference type="InterPro" id="IPR050817">
    <property type="entry name" value="DjlA_DnaK_co-chaperone"/>
</dbReference>
<keyword evidence="5 7" id="KW-0472">Membrane</keyword>
<dbReference type="Pfam" id="PF05099">
    <property type="entry name" value="TerB"/>
    <property type="match status" value="1"/>
</dbReference>
<dbReference type="SUPFAM" id="SSF158682">
    <property type="entry name" value="TerB-like"/>
    <property type="match status" value="1"/>
</dbReference>
<proteinExistence type="inferred from homology"/>
<dbReference type="GO" id="GO:0051087">
    <property type="term" value="F:protein-folding chaperone binding"/>
    <property type="evidence" value="ECO:0007669"/>
    <property type="project" value="InterPro"/>
</dbReference>
<evidence type="ECO:0000256" key="2">
    <source>
        <dbReference type="ARBA" id="ARBA00022519"/>
    </source>
</evidence>
<dbReference type="InterPro" id="IPR036869">
    <property type="entry name" value="J_dom_sf"/>
</dbReference>
<dbReference type="SMART" id="SM00271">
    <property type="entry name" value="DnaJ"/>
    <property type="match status" value="1"/>
</dbReference>
<feature type="topological domain" description="Periplasmic" evidence="7">
    <location>
        <begin position="1"/>
        <end position="6"/>
    </location>
</feature>
<dbReference type="InterPro" id="IPR001623">
    <property type="entry name" value="DnaJ_domain"/>
</dbReference>
<protein>
    <recommendedName>
        <fullName evidence="7">Co-chaperone protein DjlA</fullName>
    </recommendedName>
</protein>
<dbReference type="Proteomes" id="UP000202440">
    <property type="component" value="Chromosome"/>
</dbReference>
<keyword evidence="10" id="KW-1185">Reference proteome</keyword>
<feature type="topological domain" description="Cytoplasmic" evidence="7">
    <location>
        <begin position="31"/>
        <end position="272"/>
    </location>
</feature>
<keyword evidence="1 7" id="KW-1003">Cell membrane</keyword>
<dbReference type="KEGG" id="bsan:CHH28_01315"/>
<dbReference type="Pfam" id="PF00226">
    <property type="entry name" value="DnaJ"/>
    <property type="match status" value="1"/>
</dbReference>
<accession>A0A222FFJ5</accession>
<feature type="domain" description="J" evidence="8">
    <location>
        <begin position="206"/>
        <end position="272"/>
    </location>
</feature>
<dbReference type="Gene3D" id="1.10.287.110">
    <property type="entry name" value="DnaJ domain"/>
    <property type="match status" value="1"/>
</dbReference>
<dbReference type="PANTHER" id="PTHR24074">
    <property type="entry name" value="CO-CHAPERONE PROTEIN DJLA"/>
    <property type="match status" value="1"/>
</dbReference>
<evidence type="ECO:0000256" key="4">
    <source>
        <dbReference type="ARBA" id="ARBA00022989"/>
    </source>
</evidence>
<dbReference type="RefSeq" id="WP_094058620.1">
    <property type="nucleotide sequence ID" value="NZ_CP022530.1"/>
</dbReference>
<organism evidence="9 10">
    <name type="scientific">Bacterioplanes sanyensis</name>
    <dbReference type="NCBI Taxonomy" id="1249553"/>
    <lineage>
        <taxon>Bacteria</taxon>
        <taxon>Pseudomonadati</taxon>
        <taxon>Pseudomonadota</taxon>
        <taxon>Gammaproteobacteria</taxon>
        <taxon>Oceanospirillales</taxon>
        <taxon>Oceanospirillaceae</taxon>
        <taxon>Bacterioplanes</taxon>
    </lineage>
</organism>